<dbReference type="SUPFAM" id="SSF54736">
    <property type="entry name" value="ClpS-like"/>
    <property type="match status" value="1"/>
</dbReference>
<dbReference type="InterPro" id="IPR014719">
    <property type="entry name" value="Ribosomal_bL12_C/ClpS-like"/>
</dbReference>
<evidence type="ECO:0000313" key="2">
    <source>
        <dbReference type="EMBL" id="KXZ44034.1"/>
    </source>
</evidence>
<dbReference type="STRING" id="33097.A0A150G2J0"/>
<comment type="caution">
    <text evidence="2">The sequence shown here is derived from an EMBL/GenBank/DDBJ whole genome shotgun (WGS) entry which is preliminary data.</text>
</comment>
<dbReference type="Gene3D" id="3.30.1390.10">
    <property type="match status" value="1"/>
</dbReference>
<dbReference type="GO" id="GO:0006508">
    <property type="term" value="P:proteolysis"/>
    <property type="evidence" value="ECO:0007669"/>
    <property type="project" value="InterPro"/>
</dbReference>
<gene>
    <name evidence="2" type="ORF">GPECTOR_75g758</name>
</gene>
<protein>
    <submittedName>
        <fullName evidence="2">Uncharacterized protein</fullName>
    </submittedName>
</protein>
<dbReference type="PANTHER" id="PTHR33473:SF13">
    <property type="entry name" value="ATP-DEPENDENT CLP PROTEASE ADAPTER PROTEIN CLPS2, CHLOROPLASTIC"/>
    <property type="match status" value="1"/>
</dbReference>
<accession>A0A150G2J0</accession>
<dbReference type="AlphaFoldDB" id="A0A150G2J0"/>
<dbReference type="PANTHER" id="PTHR33473">
    <property type="entry name" value="ATP-DEPENDENT CLP PROTEASE ADAPTER PROTEIN CLPS1, CHLOROPLASTIC"/>
    <property type="match status" value="1"/>
</dbReference>
<reference evidence="3" key="1">
    <citation type="journal article" date="2016" name="Nat. Commun.">
        <title>The Gonium pectorale genome demonstrates co-option of cell cycle regulation during the evolution of multicellularity.</title>
        <authorList>
            <person name="Hanschen E.R."/>
            <person name="Marriage T.N."/>
            <person name="Ferris P.J."/>
            <person name="Hamaji T."/>
            <person name="Toyoda A."/>
            <person name="Fujiyama A."/>
            <person name="Neme R."/>
            <person name="Noguchi H."/>
            <person name="Minakuchi Y."/>
            <person name="Suzuki M."/>
            <person name="Kawai-Toyooka H."/>
            <person name="Smith D.R."/>
            <person name="Sparks H."/>
            <person name="Anderson J."/>
            <person name="Bakaric R."/>
            <person name="Luria V."/>
            <person name="Karger A."/>
            <person name="Kirschner M.W."/>
            <person name="Durand P.M."/>
            <person name="Michod R.E."/>
            <person name="Nozaki H."/>
            <person name="Olson B.J."/>
        </authorList>
    </citation>
    <scope>NUCLEOTIDE SEQUENCE [LARGE SCALE GENOMIC DNA]</scope>
    <source>
        <strain evidence="3">NIES-2863</strain>
    </source>
</reference>
<evidence type="ECO:0000256" key="1">
    <source>
        <dbReference type="SAM" id="MobiDB-lite"/>
    </source>
</evidence>
<dbReference type="EMBL" id="LSYV01000076">
    <property type="protein sequence ID" value="KXZ44034.1"/>
    <property type="molecule type" value="Genomic_DNA"/>
</dbReference>
<dbReference type="OrthoDB" id="2015242at2759"/>
<proteinExistence type="predicted"/>
<dbReference type="InterPro" id="IPR022935">
    <property type="entry name" value="ClpS"/>
</dbReference>
<organism evidence="2 3">
    <name type="scientific">Gonium pectorale</name>
    <name type="common">Green alga</name>
    <dbReference type="NCBI Taxonomy" id="33097"/>
    <lineage>
        <taxon>Eukaryota</taxon>
        <taxon>Viridiplantae</taxon>
        <taxon>Chlorophyta</taxon>
        <taxon>core chlorophytes</taxon>
        <taxon>Chlorophyceae</taxon>
        <taxon>CS clade</taxon>
        <taxon>Chlamydomonadales</taxon>
        <taxon>Volvocaceae</taxon>
        <taxon>Gonium</taxon>
    </lineage>
</organism>
<dbReference type="Proteomes" id="UP000075714">
    <property type="component" value="Unassembled WGS sequence"/>
</dbReference>
<feature type="region of interest" description="Disordered" evidence="1">
    <location>
        <begin position="65"/>
        <end position="91"/>
    </location>
</feature>
<evidence type="ECO:0000313" key="3">
    <source>
        <dbReference type="Proteomes" id="UP000075714"/>
    </source>
</evidence>
<keyword evidence="3" id="KW-1185">Reference proteome</keyword>
<name>A0A150G2J0_GONPE</name>
<sequence length="170" mass="18385">MLAFSKAPVVCSSGKRASRSCRCRSTARVVEARFGGGRGGNVIDRPDVDVSKRLGGFDLSDFNIPGWTPSTDSGRNGGSVDKDKQSPPGGGNYRVLLVDNDKHTEKVVVRAICTVVPSADEAHARNCYQTSKQLGMAIITTALKEHAEFYRQQLYTYGCRTVIEPDSTVA</sequence>